<dbReference type="SUPFAM" id="SSF55874">
    <property type="entry name" value="ATPase domain of HSP90 chaperone/DNA topoisomerase II/histidine kinase"/>
    <property type="match status" value="1"/>
</dbReference>
<dbReference type="Pfam" id="PF08447">
    <property type="entry name" value="PAS_3"/>
    <property type="match status" value="1"/>
</dbReference>
<feature type="domain" description="Response regulatory" evidence="8">
    <location>
        <begin position="824"/>
        <end position="942"/>
    </location>
</feature>
<dbReference type="CDD" id="cd00082">
    <property type="entry name" value="HisKA"/>
    <property type="match status" value="1"/>
</dbReference>
<feature type="modified residue" description="4-aspartylphosphate" evidence="5">
    <location>
        <position position="873"/>
    </location>
</feature>
<evidence type="ECO:0000256" key="1">
    <source>
        <dbReference type="ARBA" id="ARBA00000085"/>
    </source>
</evidence>
<evidence type="ECO:0000259" key="7">
    <source>
        <dbReference type="PROSITE" id="PS50109"/>
    </source>
</evidence>
<dbReference type="SUPFAM" id="SSF55785">
    <property type="entry name" value="PYP-like sensor domain (PAS domain)"/>
    <property type="match status" value="3"/>
</dbReference>
<dbReference type="Proteomes" id="UP000636010">
    <property type="component" value="Unassembled WGS sequence"/>
</dbReference>
<proteinExistence type="predicted"/>
<dbReference type="Pfam" id="PF02518">
    <property type="entry name" value="HATPase_c"/>
    <property type="match status" value="1"/>
</dbReference>
<dbReference type="SMART" id="SM00448">
    <property type="entry name" value="REC"/>
    <property type="match status" value="1"/>
</dbReference>
<evidence type="ECO:0000259" key="9">
    <source>
        <dbReference type="PROSITE" id="PS50112"/>
    </source>
</evidence>
<evidence type="ECO:0000256" key="2">
    <source>
        <dbReference type="ARBA" id="ARBA00012438"/>
    </source>
</evidence>
<feature type="domain" description="PAS" evidence="9">
    <location>
        <begin position="430"/>
        <end position="501"/>
    </location>
</feature>
<dbReference type="RefSeq" id="WP_188462936.1">
    <property type="nucleotide sequence ID" value="NZ_BAABHU010000006.1"/>
</dbReference>
<dbReference type="PROSITE" id="PS50112">
    <property type="entry name" value="PAS"/>
    <property type="match status" value="1"/>
</dbReference>
<dbReference type="EMBL" id="BMEC01000006">
    <property type="protein sequence ID" value="GGC34719.1"/>
    <property type="molecule type" value="Genomic_DNA"/>
</dbReference>
<name>A0ABQ1M4B1_9BACT</name>
<evidence type="ECO:0000259" key="8">
    <source>
        <dbReference type="PROSITE" id="PS50110"/>
    </source>
</evidence>
<comment type="catalytic activity">
    <reaction evidence="1">
        <text>ATP + protein L-histidine = ADP + protein N-phospho-L-histidine.</text>
        <dbReference type="EC" id="2.7.13.3"/>
    </reaction>
</comment>
<dbReference type="InterPro" id="IPR036890">
    <property type="entry name" value="HATPase_C_sf"/>
</dbReference>
<dbReference type="Pfam" id="PF00072">
    <property type="entry name" value="Response_reg"/>
    <property type="match status" value="1"/>
</dbReference>
<evidence type="ECO:0000256" key="3">
    <source>
        <dbReference type="ARBA" id="ARBA00022553"/>
    </source>
</evidence>
<gene>
    <name evidence="11" type="ORF">GCM10011506_20090</name>
</gene>
<dbReference type="Gene3D" id="3.30.450.20">
    <property type="entry name" value="PAS domain"/>
    <property type="match status" value="3"/>
</dbReference>
<dbReference type="InterPro" id="IPR001610">
    <property type="entry name" value="PAC"/>
</dbReference>
<comment type="caution">
    <text evidence="11">The sequence shown here is derived from an EMBL/GenBank/DDBJ whole genome shotgun (WGS) entry which is preliminary data.</text>
</comment>
<dbReference type="PANTHER" id="PTHR45339">
    <property type="entry name" value="HYBRID SIGNAL TRANSDUCTION HISTIDINE KINASE J"/>
    <property type="match status" value="1"/>
</dbReference>
<dbReference type="InterPro" id="IPR004358">
    <property type="entry name" value="Sig_transdc_His_kin-like_C"/>
</dbReference>
<dbReference type="SUPFAM" id="SSF52172">
    <property type="entry name" value="CheY-like"/>
    <property type="match status" value="1"/>
</dbReference>
<dbReference type="InterPro" id="IPR000700">
    <property type="entry name" value="PAS-assoc_C"/>
</dbReference>
<dbReference type="InterPro" id="IPR005467">
    <property type="entry name" value="His_kinase_dom"/>
</dbReference>
<sequence>MLKLITKPSGKVKDSSSLLSFGIAGAQEDENFTDITQLAAEVCNAPISIISLEHNTRKWFKKHVGISIAETPSEFSIVSSENNHKDVLEWTNDELEKYYTKAVSSSNTQHVKFYASIPLINNEGYTYGTLNVLDYQPQKLNDSQKKVLGILAKQVLIRIDHLKKNRKLKHAEFTFDNSIVGIVRLNKEGAILECNKKYKEMVGHSNSGLCPKFIYDLDPQFNKENWKNYWGKLQKKPFLKIETQSKLKETNYRDIERSLSIHTNGNEQFVEIACHDITERKNIEQKYQENIDLLEENDNKSKRTIDLLEELQNIAHIGYWEYNLKNKDIFWSDETRKIHEVEGSYTPTYQEGINFYDDESKPVIIQTIKTAIKSGSSWNKKLKIVTAKGNKKWVRSVGKVSNEKGEPVLLYGLFADISEEIEIRKKVTLSQENYQLLANHTHEMVALHQLDGTYTYISPASKIVLGYEPEELIGKNPYDYFHPDDIERIRKESHEPVVQKNDLAKIECRVITKSGEYKWLEVLSKSIMSNDKAVAIITSSRDITERVEIQTELFENYKSLEKAKEQAEIASNSKKQFLTTMSHEIRTPLNAINGLTHLLLKSNPREDQIENLKLLNFSGENLLNLINDILDISKIESGKLELAKQPFDLAYLLTNIQRSLGTKAKENLVNIAIKYDDNLPTIFVGDSARISQVLYNLVGNAIKFTKNGEVTILTSLLEQSGTTYKFRIGVKDNGIGISKEKQAKIFGSFEQADASISRQYGGTGLGLYISSKLVELMDSVIQLDSMENMGSYFYFDIQLNEGSMELEDLSNTNAEIDFRGKSIRALVAEDNTANQMIISKFLEMYNVDFEIAENGKEALEKIKSKAYNFVLMDLQMPLMDGFEATQKIRSLDDEYFKNVPIIALTADVFENVKSESLASGMDDYLSKPFRPKDLVNIINKYSAKIGDLQVRMPKQALPPEKGVTIPFEEGNWNSSDIEKTLAAGLLGDQPFKMKFLRKCNDNILQFKSGFKVCIQNKDIAQLRVLHHNLITILRFFRLEFVLNNIRKLVEEGEGFPGNTVLIDKISSQINKVNADFEAILNKHE</sequence>
<evidence type="ECO:0000256" key="4">
    <source>
        <dbReference type="ARBA" id="ARBA00023012"/>
    </source>
</evidence>
<dbReference type="InterPro" id="IPR013655">
    <property type="entry name" value="PAS_fold_3"/>
</dbReference>
<dbReference type="CDD" id="cd17546">
    <property type="entry name" value="REC_hyHK_CKI1_RcsC-like"/>
    <property type="match status" value="1"/>
</dbReference>
<dbReference type="PROSITE" id="PS50110">
    <property type="entry name" value="RESPONSE_REGULATORY"/>
    <property type="match status" value="1"/>
</dbReference>
<evidence type="ECO:0000259" key="10">
    <source>
        <dbReference type="PROSITE" id="PS50113"/>
    </source>
</evidence>
<dbReference type="InterPro" id="IPR036097">
    <property type="entry name" value="HisK_dim/P_sf"/>
</dbReference>
<evidence type="ECO:0000313" key="12">
    <source>
        <dbReference type="Proteomes" id="UP000636010"/>
    </source>
</evidence>
<dbReference type="EC" id="2.7.13.3" evidence="2"/>
<keyword evidence="6" id="KW-0175">Coiled coil</keyword>
<feature type="domain" description="Histidine kinase" evidence="7">
    <location>
        <begin position="580"/>
        <end position="801"/>
    </location>
</feature>
<dbReference type="Gene3D" id="1.10.287.130">
    <property type="match status" value="1"/>
</dbReference>
<keyword evidence="12" id="KW-1185">Reference proteome</keyword>
<dbReference type="InterPro" id="IPR035965">
    <property type="entry name" value="PAS-like_dom_sf"/>
</dbReference>
<dbReference type="Gene3D" id="3.40.50.2300">
    <property type="match status" value="1"/>
</dbReference>
<dbReference type="CDD" id="cd16922">
    <property type="entry name" value="HATPase_EvgS-ArcB-TorS-like"/>
    <property type="match status" value="1"/>
</dbReference>
<dbReference type="PROSITE" id="PS50113">
    <property type="entry name" value="PAC"/>
    <property type="match status" value="2"/>
</dbReference>
<dbReference type="PROSITE" id="PS50109">
    <property type="entry name" value="HIS_KIN"/>
    <property type="match status" value="1"/>
</dbReference>
<dbReference type="Pfam" id="PF00512">
    <property type="entry name" value="HisKA"/>
    <property type="match status" value="1"/>
</dbReference>
<dbReference type="PANTHER" id="PTHR45339:SF1">
    <property type="entry name" value="HYBRID SIGNAL TRANSDUCTION HISTIDINE KINASE J"/>
    <property type="match status" value="1"/>
</dbReference>
<dbReference type="SMART" id="SM00388">
    <property type="entry name" value="HisKA"/>
    <property type="match status" value="1"/>
</dbReference>
<evidence type="ECO:0000313" key="11">
    <source>
        <dbReference type="EMBL" id="GGC34719.1"/>
    </source>
</evidence>
<dbReference type="SMART" id="SM00086">
    <property type="entry name" value="PAC"/>
    <property type="match status" value="3"/>
</dbReference>
<feature type="domain" description="PAC" evidence="10">
    <location>
        <begin position="504"/>
        <end position="555"/>
    </location>
</feature>
<protein>
    <recommendedName>
        <fullName evidence="2">histidine kinase</fullName>
        <ecNumber evidence="2">2.7.13.3</ecNumber>
    </recommendedName>
</protein>
<dbReference type="Pfam" id="PF13188">
    <property type="entry name" value="PAS_8"/>
    <property type="match status" value="1"/>
</dbReference>
<reference evidence="12" key="1">
    <citation type="journal article" date="2019" name="Int. J. Syst. Evol. Microbiol.">
        <title>The Global Catalogue of Microorganisms (GCM) 10K type strain sequencing project: providing services to taxonomists for standard genome sequencing and annotation.</title>
        <authorList>
            <consortium name="The Broad Institute Genomics Platform"/>
            <consortium name="The Broad Institute Genome Sequencing Center for Infectious Disease"/>
            <person name="Wu L."/>
            <person name="Ma J."/>
        </authorList>
    </citation>
    <scope>NUCLEOTIDE SEQUENCE [LARGE SCALE GENOMIC DNA]</scope>
    <source>
        <strain evidence="12">CGMCC 1.10832</strain>
    </source>
</reference>
<dbReference type="NCBIfam" id="TIGR00229">
    <property type="entry name" value="sensory_box"/>
    <property type="match status" value="2"/>
</dbReference>
<dbReference type="InterPro" id="IPR011006">
    <property type="entry name" value="CheY-like_superfamily"/>
</dbReference>
<accession>A0ABQ1M4B1</accession>
<evidence type="ECO:0000256" key="5">
    <source>
        <dbReference type="PROSITE-ProRule" id="PRU00169"/>
    </source>
</evidence>
<dbReference type="SUPFAM" id="SSF55781">
    <property type="entry name" value="GAF domain-like"/>
    <property type="match status" value="1"/>
</dbReference>
<evidence type="ECO:0000256" key="6">
    <source>
        <dbReference type="SAM" id="Coils"/>
    </source>
</evidence>
<dbReference type="CDD" id="cd00130">
    <property type="entry name" value="PAS"/>
    <property type="match status" value="1"/>
</dbReference>
<dbReference type="SMART" id="SM00387">
    <property type="entry name" value="HATPase_c"/>
    <property type="match status" value="1"/>
</dbReference>
<dbReference type="SMART" id="SM00091">
    <property type="entry name" value="PAS"/>
    <property type="match status" value="2"/>
</dbReference>
<feature type="coiled-coil region" evidence="6">
    <location>
        <begin position="277"/>
        <end position="311"/>
    </location>
</feature>
<feature type="domain" description="PAC" evidence="10">
    <location>
        <begin position="378"/>
        <end position="429"/>
    </location>
</feature>
<keyword evidence="3 5" id="KW-0597">Phosphoprotein</keyword>
<keyword evidence="4" id="KW-0902">Two-component regulatory system</keyword>
<dbReference type="Gene3D" id="3.30.565.10">
    <property type="entry name" value="Histidine kinase-like ATPase, C-terminal domain"/>
    <property type="match status" value="1"/>
</dbReference>
<dbReference type="InterPro" id="IPR001789">
    <property type="entry name" value="Sig_transdc_resp-reg_receiver"/>
</dbReference>
<dbReference type="SUPFAM" id="SSF47384">
    <property type="entry name" value="Homodimeric domain of signal transducing histidine kinase"/>
    <property type="match status" value="1"/>
</dbReference>
<dbReference type="InterPro" id="IPR000014">
    <property type="entry name" value="PAS"/>
</dbReference>
<dbReference type="PRINTS" id="PR00344">
    <property type="entry name" value="BCTRLSENSOR"/>
</dbReference>
<dbReference type="InterPro" id="IPR003594">
    <property type="entry name" value="HATPase_dom"/>
</dbReference>
<organism evidence="11 12">
    <name type="scientific">Marivirga lumbricoides</name>
    <dbReference type="NCBI Taxonomy" id="1046115"/>
    <lineage>
        <taxon>Bacteria</taxon>
        <taxon>Pseudomonadati</taxon>
        <taxon>Bacteroidota</taxon>
        <taxon>Cytophagia</taxon>
        <taxon>Cytophagales</taxon>
        <taxon>Marivirgaceae</taxon>
        <taxon>Marivirga</taxon>
    </lineage>
</organism>
<dbReference type="InterPro" id="IPR003661">
    <property type="entry name" value="HisK_dim/P_dom"/>
</dbReference>